<sequence length="239" mass="25329">MKSWKKVVPAVVVLGLALTACGQKNNDNSNSQSSSEQTTASTSSSVQSSSKSSSTSSMKKTNKLGKEKLPQDNGMEASSSVNTKVDGNKDNYTINYSNNNAIYATFTKHTYSSSAAAMQQVGYQSAANVAGLPTTSLGYGVKGVADHGAGQVYIQANFGNWSLLTHGSNFGKQKGFATKQAKNVISFIQNHNLPIPNKAGSIRVEINNTTTITWQEGTVVYSVKANNANIALKMVTSLK</sequence>
<organism evidence="3 4">
    <name type="scientific">Apilactobacillus bombintestini</name>
    <dbReference type="NCBI Taxonomy" id="2419772"/>
    <lineage>
        <taxon>Bacteria</taxon>
        <taxon>Bacillati</taxon>
        <taxon>Bacillota</taxon>
        <taxon>Bacilli</taxon>
        <taxon>Lactobacillales</taxon>
        <taxon>Lactobacillaceae</taxon>
        <taxon>Apilactobacillus</taxon>
    </lineage>
</organism>
<proteinExistence type="predicted"/>
<protein>
    <recommendedName>
        <fullName evidence="5">Lipoprotein</fullName>
    </recommendedName>
</protein>
<accession>A0A387AQ85</accession>
<feature type="region of interest" description="Disordered" evidence="1">
    <location>
        <begin position="22"/>
        <end position="84"/>
    </location>
</feature>
<evidence type="ECO:0000256" key="1">
    <source>
        <dbReference type="SAM" id="MobiDB-lite"/>
    </source>
</evidence>
<dbReference type="AlphaFoldDB" id="A0A387AQ85"/>
<dbReference type="RefSeq" id="WP_120783851.1">
    <property type="nucleotide sequence ID" value="NZ_CP032626.1"/>
</dbReference>
<evidence type="ECO:0000313" key="4">
    <source>
        <dbReference type="Proteomes" id="UP000272003"/>
    </source>
</evidence>
<keyword evidence="4" id="KW-1185">Reference proteome</keyword>
<feature type="signal peptide" evidence="2">
    <location>
        <begin position="1"/>
        <end position="22"/>
    </location>
</feature>
<name>A0A387AQ85_9LACO</name>
<dbReference type="KEGG" id="abom:D7I45_00525"/>
<dbReference type="Proteomes" id="UP000272003">
    <property type="component" value="Chromosome"/>
</dbReference>
<reference evidence="3 4" key="1">
    <citation type="submission" date="2018-09" db="EMBL/GenBank/DDBJ databases">
        <title>Genome sequencing of strain BHWM-4.</title>
        <authorList>
            <person name="Heo J."/>
            <person name="Kim S.-J."/>
            <person name="Kwon S.-W."/>
        </authorList>
    </citation>
    <scope>NUCLEOTIDE SEQUENCE [LARGE SCALE GENOMIC DNA]</scope>
    <source>
        <strain evidence="3 4">BHWM-4</strain>
    </source>
</reference>
<dbReference type="EMBL" id="CP032626">
    <property type="protein sequence ID" value="AYF92077.1"/>
    <property type="molecule type" value="Genomic_DNA"/>
</dbReference>
<feature type="chain" id="PRO_5038676785" description="Lipoprotein" evidence="2">
    <location>
        <begin position="23"/>
        <end position="239"/>
    </location>
</feature>
<gene>
    <name evidence="3" type="ORF">D7I45_00525</name>
</gene>
<evidence type="ECO:0008006" key="5">
    <source>
        <dbReference type="Google" id="ProtNLM"/>
    </source>
</evidence>
<dbReference type="PROSITE" id="PS51257">
    <property type="entry name" value="PROKAR_LIPOPROTEIN"/>
    <property type="match status" value="1"/>
</dbReference>
<keyword evidence="2" id="KW-0732">Signal</keyword>
<feature type="compositionally biased region" description="Low complexity" evidence="1">
    <location>
        <begin position="22"/>
        <end position="59"/>
    </location>
</feature>
<evidence type="ECO:0000256" key="2">
    <source>
        <dbReference type="SAM" id="SignalP"/>
    </source>
</evidence>
<dbReference type="OrthoDB" id="2138638at2"/>
<evidence type="ECO:0000313" key="3">
    <source>
        <dbReference type="EMBL" id="AYF92077.1"/>
    </source>
</evidence>